<protein>
    <submittedName>
        <fullName evidence="1">Uncharacterized protein</fullName>
    </submittedName>
</protein>
<organism evidence="1">
    <name type="scientific">Anguilla anguilla</name>
    <name type="common">European freshwater eel</name>
    <name type="synonym">Muraena anguilla</name>
    <dbReference type="NCBI Taxonomy" id="7936"/>
    <lineage>
        <taxon>Eukaryota</taxon>
        <taxon>Metazoa</taxon>
        <taxon>Chordata</taxon>
        <taxon>Craniata</taxon>
        <taxon>Vertebrata</taxon>
        <taxon>Euteleostomi</taxon>
        <taxon>Actinopterygii</taxon>
        <taxon>Neopterygii</taxon>
        <taxon>Teleostei</taxon>
        <taxon>Anguilliformes</taxon>
        <taxon>Anguillidae</taxon>
        <taxon>Anguilla</taxon>
    </lineage>
</organism>
<dbReference type="EMBL" id="GBXM01060474">
    <property type="protein sequence ID" value="JAH48103.1"/>
    <property type="molecule type" value="Transcribed_RNA"/>
</dbReference>
<accession>A0A0E9T601</accession>
<reference evidence="1" key="2">
    <citation type="journal article" date="2015" name="Fish Shellfish Immunol.">
        <title>Early steps in the European eel (Anguilla anguilla)-Vibrio vulnificus interaction in the gills: Role of the RtxA13 toxin.</title>
        <authorList>
            <person name="Callol A."/>
            <person name="Pajuelo D."/>
            <person name="Ebbesson L."/>
            <person name="Teles M."/>
            <person name="MacKenzie S."/>
            <person name="Amaro C."/>
        </authorList>
    </citation>
    <scope>NUCLEOTIDE SEQUENCE</scope>
</reference>
<proteinExistence type="predicted"/>
<evidence type="ECO:0000313" key="1">
    <source>
        <dbReference type="EMBL" id="JAH48103.1"/>
    </source>
</evidence>
<sequence>MNAVPPIKPNIKLKPSKEVFTCKIQKMKRTFL</sequence>
<name>A0A0E9T601_ANGAN</name>
<reference evidence="1" key="1">
    <citation type="submission" date="2014-11" db="EMBL/GenBank/DDBJ databases">
        <authorList>
            <person name="Amaro Gonzalez C."/>
        </authorList>
    </citation>
    <scope>NUCLEOTIDE SEQUENCE</scope>
</reference>
<dbReference type="AlphaFoldDB" id="A0A0E9T601"/>